<keyword evidence="6 7" id="KW-0472">Membrane</keyword>
<keyword evidence="4 7" id="KW-0812">Transmembrane</keyword>
<evidence type="ECO:0000256" key="1">
    <source>
        <dbReference type="ARBA" id="ARBA00004651"/>
    </source>
</evidence>
<dbReference type="InterPro" id="IPR042094">
    <property type="entry name" value="T2SS_GspF_sf"/>
</dbReference>
<dbReference type="Gene3D" id="1.20.81.30">
    <property type="entry name" value="Type II secretion system (T2SS), domain F"/>
    <property type="match status" value="2"/>
</dbReference>
<gene>
    <name evidence="9" type="ORF">KAK11_07135</name>
</gene>
<reference evidence="9 10" key="1">
    <citation type="submission" date="2021-04" db="EMBL/GenBank/DDBJ databases">
        <title>The genome sequence of type strain Ideonella paludis KCTC 32238.</title>
        <authorList>
            <person name="Liu Y."/>
        </authorList>
    </citation>
    <scope>NUCLEOTIDE SEQUENCE [LARGE SCALE GENOMIC DNA]</scope>
    <source>
        <strain evidence="9 10">KCTC 32238</strain>
    </source>
</reference>
<evidence type="ECO:0000256" key="2">
    <source>
        <dbReference type="ARBA" id="ARBA00005745"/>
    </source>
</evidence>
<evidence type="ECO:0000259" key="8">
    <source>
        <dbReference type="Pfam" id="PF00482"/>
    </source>
</evidence>
<dbReference type="PRINTS" id="PR00812">
    <property type="entry name" value="BCTERIALGSPF"/>
</dbReference>
<evidence type="ECO:0000256" key="4">
    <source>
        <dbReference type="ARBA" id="ARBA00022692"/>
    </source>
</evidence>
<comment type="subcellular location">
    <subcellularLocation>
        <location evidence="1">Cell membrane</location>
        <topology evidence="1">Multi-pass membrane protein</topology>
    </subcellularLocation>
</comment>
<dbReference type="Proteomes" id="UP000672097">
    <property type="component" value="Unassembled WGS sequence"/>
</dbReference>
<keyword evidence="5 7" id="KW-1133">Transmembrane helix</keyword>
<dbReference type="InterPro" id="IPR018076">
    <property type="entry name" value="T2SS_GspF_dom"/>
</dbReference>
<comment type="caution">
    <text evidence="9">The sequence shown here is derived from an EMBL/GenBank/DDBJ whole genome shotgun (WGS) entry which is preliminary data.</text>
</comment>
<sequence>MQFQARVLDPKASAVILRPIEAPDEAAAGMALQAQGLTVLGLEQGASQGGQTQRAAPWEVAWWCRELRTLLRSGMTVVEAIDTMGLSAEPHSTRAEVQQTLLGYLQQGQGLSQAMLSCGRFPAVLVASVTAAERSSKLVEALDDYLRYDELLERLRRQVVSAAIYPALVVGLGGLITLFLLGFVIPRFSRIYADMPQEISGLTQAVLWLSGALQAQGWWLAVAAALSAFGLGWAARQGLLKHWLLAAVSRVPWLAQEWGQFGLARLYHALALMFRGGYPLSEALQVCEGLGLSPDLQRGVALARLEIAKGCAVAQAFAHAGLADAVTQRLLAVGERAGGFDTVLQTVADRHALRFTTFVERATRIAEPLLLLLVALVVGGVVVMMYMPIFDMAGQVGVGR</sequence>
<evidence type="ECO:0000313" key="9">
    <source>
        <dbReference type="EMBL" id="MBQ0935093.1"/>
    </source>
</evidence>
<keyword evidence="3" id="KW-1003">Cell membrane</keyword>
<dbReference type="PANTHER" id="PTHR30012">
    <property type="entry name" value="GENERAL SECRETION PATHWAY PROTEIN"/>
    <property type="match status" value="1"/>
</dbReference>
<dbReference type="Pfam" id="PF00482">
    <property type="entry name" value="T2SSF"/>
    <property type="match status" value="2"/>
</dbReference>
<evidence type="ECO:0000256" key="6">
    <source>
        <dbReference type="ARBA" id="ARBA00023136"/>
    </source>
</evidence>
<dbReference type="EMBL" id="JAGQDG010000002">
    <property type="protein sequence ID" value="MBQ0935093.1"/>
    <property type="molecule type" value="Genomic_DNA"/>
</dbReference>
<feature type="transmembrane region" description="Helical" evidence="7">
    <location>
        <begin position="217"/>
        <end position="235"/>
    </location>
</feature>
<keyword evidence="10" id="KW-1185">Reference proteome</keyword>
<evidence type="ECO:0000256" key="3">
    <source>
        <dbReference type="ARBA" id="ARBA00022475"/>
    </source>
</evidence>
<accession>A0ABS5DVB1</accession>
<protein>
    <submittedName>
        <fullName evidence="9">Type II secretion system F family protein</fullName>
    </submittedName>
</protein>
<dbReference type="InterPro" id="IPR003004">
    <property type="entry name" value="GspF/PilC"/>
</dbReference>
<proteinExistence type="inferred from homology"/>
<feature type="transmembrane region" description="Helical" evidence="7">
    <location>
        <begin position="369"/>
        <end position="390"/>
    </location>
</feature>
<evidence type="ECO:0000313" key="10">
    <source>
        <dbReference type="Proteomes" id="UP000672097"/>
    </source>
</evidence>
<feature type="domain" description="Type II secretion system protein GspF" evidence="8">
    <location>
        <begin position="268"/>
        <end position="388"/>
    </location>
</feature>
<feature type="transmembrane region" description="Helical" evidence="7">
    <location>
        <begin position="162"/>
        <end position="185"/>
    </location>
</feature>
<dbReference type="PANTHER" id="PTHR30012:SF0">
    <property type="entry name" value="TYPE II SECRETION SYSTEM PROTEIN F-RELATED"/>
    <property type="match status" value="1"/>
</dbReference>
<organism evidence="9 10">
    <name type="scientific">Ideonella paludis</name>
    <dbReference type="NCBI Taxonomy" id="1233411"/>
    <lineage>
        <taxon>Bacteria</taxon>
        <taxon>Pseudomonadati</taxon>
        <taxon>Pseudomonadota</taxon>
        <taxon>Betaproteobacteria</taxon>
        <taxon>Burkholderiales</taxon>
        <taxon>Sphaerotilaceae</taxon>
        <taxon>Ideonella</taxon>
    </lineage>
</organism>
<name>A0ABS5DVB1_9BURK</name>
<evidence type="ECO:0000256" key="5">
    <source>
        <dbReference type="ARBA" id="ARBA00022989"/>
    </source>
</evidence>
<feature type="domain" description="Type II secretion system protein GspF" evidence="8">
    <location>
        <begin position="63"/>
        <end position="186"/>
    </location>
</feature>
<comment type="similarity">
    <text evidence="2">Belongs to the GSP F family.</text>
</comment>
<evidence type="ECO:0000256" key="7">
    <source>
        <dbReference type="SAM" id="Phobius"/>
    </source>
</evidence>